<dbReference type="Gene3D" id="3.40.50.11440">
    <property type="match status" value="1"/>
</dbReference>
<dbReference type="InterPro" id="IPR018657">
    <property type="entry name" value="LarA-like_N"/>
</dbReference>
<accession>A0A417Y9C7</accession>
<keyword evidence="3" id="KW-1185">Reference proteome</keyword>
<dbReference type="Gene3D" id="3.90.226.30">
    <property type="match status" value="1"/>
</dbReference>
<evidence type="ECO:0000259" key="1">
    <source>
        <dbReference type="Pfam" id="PF09861"/>
    </source>
</evidence>
<evidence type="ECO:0000313" key="2">
    <source>
        <dbReference type="EMBL" id="RHW29097.1"/>
    </source>
</evidence>
<gene>
    <name evidence="2" type="ORF">D0Z08_00485</name>
</gene>
<dbReference type="PANTHER" id="PTHR33171:SF17">
    <property type="entry name" value="LARA-LIKE N-TERMINAL DOMAIN-CONTAINING PROTEIN"/>
    <property type="match status" value="1"/>
</dbReference>
<sequence>MSRPGFVLEVDDRTPPLVVHEGQGFRLEEFPLGTRVIYPPESLPAIDDVDAAIREALLEPVDQAPLPAQLRPGMRLTIAFDDVSLPLPPMRAPDIRQRIIEQVLTMAAEAGVDDVQLIAANALHRRMTPAELRHIVGERVWRSFGPQGLLYNHDAEDHDNLRHIGLTDKGEDVEINRRAAESDLLVYVNVNLVAMDGGHKSVPIGLASYKSLRHHHNAKTMVRSHSFMDHEKSHLHHSAWRMGRLLKEHLNIFQIETTVNNDVFPAPYEFLMKREWEWSVKDQASVLAARRALSVAPRRLKHKMFHELRAPYGLTGIHAGDTEAVHERTLATVHRQQLVEVDGQSDVLVLGVPYLGPYNVNSSMNPVLATCMGLGYLFNSYRGQPVVRRGGAVILYHPLDEGFNQLHHPSYVDFYDEILAESTDPAVIEAKYEQQFATDPWYIHLYRTSHAYHGVHPFYMWYWAAHAMDHVDEVVWVGGDRRAAARLGFRAASSFADALEMVSGTVGTSPSITYLRNPPHLIADTR</sequence>
<comment type="caution">
    <text evidence="2">The sequence shown here is derived from an EMBL/GenBank/DDBJ whole genome shotgun (WGS) entry which is preliminary data.</text>
</comment>
<dbReference type="Pfam" id="PF09861">
    <property type="entry name" value="Lar_N"/>
    <property type="match status" value="1"/>
</dbReference>
<organism evidence="2 3">
    <name type="scientific">Nocardioides immobilis</name>
    <dbReference type="NCBI Taxonomy" id="2049295"/>
    <lineage>
        <taxon>Bacteria</taxon>
        <taxon>Bacillati</taxon>
        <taxon>Actinomycetota</taxon>
        <taxon>Actinomycetes</taxon>
        <taxon>Propionibacteriales</taxon>
        <taxon>Nocardioidaceae</taxon>
        <taxon>Nocardioides</taxon>
    </lineage>
</organism>
<reference evidence="2 3" key="1">
    <citation type="submission" date="2018-09" db="EMBL/GenBank/DDBJ databases">
        <title>Genome sequencing of Nocardioides immobilis CCTCC AB 2017083 for comparison to Nocardioides silvaticus.</title>
        <authorList>
            <person name="Li C."/>
            <person name="Wang G."/>
        </authorList>
    </citation>
    <scope>NUCLEOTIDE SEQUENCE [LARGE SCALE GENOMIC DNA]</scope>
    <source>
        <strain evidence="2 3">CCTCC AB 2017083</strain>
    </source>
</reference>
<dbReference type="InterPro" id="IPR043166">
    <property type="entry name" value="LarA-like_C"/>
</dbReference>
<name>A0A417Y9C7_9ACTN</name>
<dbReference type="GO" id="GO:0050043">
    <property type="term" value="F:lactate racemase activity"/>
    <property type="evidence" value="ECO:0007669"/>
    <property type="project" value="InterPro"/>
</dbReference>
<proteinExistence type="predicted"/>
<dbReference type="InterPro" id="IPR048068">
    <property type="entry name" value="LarA-like"/>
</dbReference>
<feature type="domain" description="LarA-like N-terminal" evidence="1">
    <location>
        <begin position="37"/>
        <end position="225"/>
    </location>
</feature>
<dbReference type="EMBL" id="QXGH01000003">
    <property type="protein sequence ID" value="RHW29097.1"/>
    <property type="molecule type" value="Genomic_DNA"/>
</dbReference>
<dbReference type="AlphaFoldDB" id="A0A417Y9C7"/>
<dbReference type="Proteomes" id="UP000283644">
    <property type="component" value="Unassembled WGS sequence"/>
</dbReference>
<evidence type="ECO:0000313" key="3">
    <source>
        <dbReference type="Proteomes" id="UP000283644"/>
    </source>
</evidence>
<dbReference type="OrthoDB" id="9770545at2"/>
<dbReference type="PANTHER" id="PTHR33171">
    <property type="entry name" value="LAR_N DOMAIN-CONTAINING PROTEIN"/>
    <property type="match status" value="1"/>
</dbReference>
<protein>
    <submittedName>
        <fullName evidence="2">DUF2088 domain-containing protein</fullName>
    </submittedName>
</protein>
<dbReference type="RefSeq" id="WP_118921601.1">
    <property type="nucleotide sequence ID" value="NZ_QXGH01000003.1"/>
</dbReference>